<accession>A0A9Q1FKP6</accession>
<dbReference type="EMBL" id="JAINUF010000005">
    <property type="protein sequence ID" value="KAJ8360489.1"/>
    <property type="molecule type" value="Genomic_DNA"/>
</dbReference>
<dbReference type="AlphaFoldDB" id="A0A9Q1FKP6"/>
<proteinExistence type="predicted"/>
<evidence type="ECO:0000313" key="2">
    <source>
        <dbReference type="EMBL" id="KAJ8360489.1"/>
    </source>
</evidence>
<name>A0A9Q1FKP6_SYNKA</name>
<protein>
    <submittedName>
        <fullName evidence="2">Uncharacterized protein</fullName>
    </submittedName>
</protein>
<evidence type="ECO:0000256" key="1">
    <source>
        <dbReference type="SAM" id="MobiDB-lite"/>
    </source>
</evidence>
<reference evidence="2" key="1">
    <citation type="journal article" date="2023" name="Science">
        <title>Genome structures resolve the early diversification of teleost fishes.</title>
        <authorList>
            <person name="Parey E."/>
            <person name="Louis A."/>
            <person name="Montfort J."/>
            <person name="Bouchez O."/>
            <person name="Roques C."/>
            <person name="Iampietro C."/>
            <person name="Lluch J."/>
            <person name="Castinel A."/>
            <person name="Donnadieu C."/>
            <person name="Desvignes T."/>
            <person name="Floi Bucao C."/>
            <person name="Jouanno E."/>
            <person name="Wen M."/>
            <person name="Mejri S."/>
            <person name="Dirks R."/>
            <person name="Jansen H."/>
            <person name="Henkel C."/>
            <person name="Chen W.J."/>
            <person name="Zahm M."/>
            <person name="Cabau C."/>
            <person name="Klopp C."/>
            <person name="Thompson A.W."/>
            <person name="Robinson-Rechavi M."/>
            <person name="Braasch I."/>
            <person name="Lecointre G."/>
            <person name="Bobe J."/>
            <person name="Postlethwait J.H."/>
            <person name="Berthelot C."/>
            <person name="Roest Crollius H."/>
            <person name="Guiguen Y."/>
        </authorList>
    </citation>
    <scope>NUCLEOTIDE SEQUENCE</scope>
    <source>
        <strain evidence="2">WJC10195</strain>
    </source>
</reference>
<comment type="caution">
    <text evidence="2">The sequence shown here is derived from an EMBL/GenBank/DDBJ whole genome shotgun (WGS) entry which is preliminary data.</text>
</comment>
<gene>
    <name evidence="2" type="ORF">SKAU_G00170140</name>
</gene>
<dbReference type="Proteomes" id="UP001152622">
    <property type="component" value="Chromosome 5"/>
</dbReference>
<evidence type="ECO:0000313" key="3">
    <source>
        <dbReference type="Proteomes" id="UP001152622"/>
    </source>
</evidence>
<keyword evidence="3" id="KW-1185">Reference proteome</keyword>
<organism evidence="2 3">
    <name type="scientific">Synaphobranchus kaupii</name>
    <name type="common">Kaup's arrowtooth eel</name>
    <dbReference type="NCBI Taxonomy" id="118154"/>
    <lineage>
        <taxon>Eukaryota</taxon>
        <taxon>Metazoa</taxon>
        <taxon>Chordata</taxon>
        <taxon>Craniata</taxon>
        <taxon>Vertebrata</taxon>
        <taxon>Euteleostomi</taxon>
        <taxon>Actinopterygii</taxon>
        <taxon>Neopterygii</taxon>
        <taxon>Teleostei</taxon>
        <taxon>Anguilliformes</taxon>
        <taxon>Synaphobranchidae</taxon>
        <taxon>Synaphobranchus</taxon>
    </lineage>
</organism>
<feature type="region of interest" description="Disordered" evidence="1">
    <location>
        <begin position="1"/>
        <end position="82"/>
    </location>
</feature>
<sequence>MTGGAERCLSRSPTARLGDSIPPLFIPVTKNDPLQPGSHRLPEPSSQAPKQEVTPHPPPHRGPRERRHEPRRSGAGNPLWTVSNGCDAKRRLQLRGDISSWDLRQRQQDVPPLAWAVPARQHWVNELAAGWPGFEIARGCQNKAGTVVPFMLGRPGRFDTTPGANVHLFTSA</sequence>